<proteinExistence type="predicted"/>
<reference evidence="1 2" key="1">
    <citation type="journal article" date="2024" name="Science">
        <title>Giant polyketide synthase enzymes in the biosynthesis of giant marine polyether toxins.</title>
        <authorList>
            <person name="Fallon T.R."/>
            <person name="Shende V.V."/>
            <person name="Wierzbicki I.H."/>
            <person name="Pendleton A.L."/>
            <person name="Watervoot N.F."/>
            <person name="Auber R.P."/>
            <person name="Gonzalez D.J."/>
            <person name="Wisecaver J.H."/>
            <person name="Moore B.S."/>
        </authorList>
    </citation>
    <scope>NUCLEOTIDE SEQUENCE [LARGE SCALE GENOMIC DNA]</scope>
    <source>
        <strain evidence="1 2">12B1</strain>
    </source>
</reference>
<keyword evidence="2" id="KW-1185">Reference proteome</keyword>
<gene>
    <name evidence="1" type="ORF">AB1Y20_021669</name>
</gene>
<dbReference type="AlphaFoldDB" id="A0AB34JMV0"/>
<organism evidence="1 2">
    <name type="scientific">Prymnesium parvum</name>
    <name type="common">Toxic golden alga</name>
    <dbReference type="NCBI Taxonomy" id="97485"/>
    <lineage>
        <taxon>Eukaryota</taxon>
        <taxon>Haptista</taxon>
        <taxon>Haptophyta</taxon>
        <taxon>Prymnesiophyceae</taxon>
        <taxon>Prymnesiales</taxon>
        <taxon>Prymnesiaceae</taxon>
        <taxon>Prymnesium</taxon>
    </lineage>
</organism>
<name>A0AB34JMV0_PRYPA</name>
<evidence type="ECO:0000313" key="1">
    <source>
        <dbReference type="EMBL" id="KAL1522024.1"/>
    </source>
</evidence>
<dbReference type="EMBL" id="JBGBPQ010000007">
    <property type="protein sequence ID" value="KAL1522024.1"/>
    <property type="molecule type" value="Genomic_DNA"/>
</dbReference>
<sequence length="113" mass="12772">MGDVATCEAPTLRFRTLRRKNSSAHRVPIASDPPQCPSETVWLKQTLQAHGLRAYQAHIAVNDPKQRRKANEISDWCQLDPMKLWSEKTKQYVPMLEVGQGRPPLRSVPIGNA</sequence>
<protein>
    <submittedName>
        <fullName evidence="1">Uncharacterized protein</fullName>
    </submittedName>
</protein>
<evidence type="ECO:0000313" key="2">
    <source>
        <dbReference type="Proteomes" id="UP001515480"/>
    </source>
</evidence>
<dbReference type="Proteomes" id="UP001515480">
    <property type="component" value="Unassembled WGS sequence"/>
</dbReference>
<accession>A0AB34JMV0</accession>
<comment type="caution">
    <text evidence="1">The sequence shown here is derived from an EMBL/GenBank/DDBJ whole genome shotgun (WGS) entry which is preliminary data.</text>
</comment>